<proteinExistence type="predicted"/>
<dbReference type="PANTHER" id="PTHR40980:SF4">
    <property type="entry name" value="TONB-DEPENDENT RECEPTOR-LIKE BETA-BARREL DOMAIN-CONTAINING PROTEIN"/>
    <property type="match status" value="1"/>
</dbReference>
<reference evidence="6 7" key="1">
    <citation type="submission" date="2018-09" db="EMBL/GenBank/DDBJ databases">
        <title>Genome sequencing of strain 6GH32-13.</title>
        <authorList>
            <person name="Weon H.-Y."/>
            <person name="Heo J."/>
            <person name="Kwon S.-W."/>
        </authorList>
    </citation>
    <scope>NUCLEOTIDE SEQUENCE [LARGE SCALE GENOMIC DNA]</scope>
    <source>
        <strain evidence="6 7">5GH32-13</strain>
    </source>
</reference>
<dbReference type="AlphaFoldDB" id="A0A3B7ML41"/>
<gene>
    <name evidence="6" type="ORF">D3H65_13325</name>
</gene>
<dbReference type="InterPro" id="IPR008969">
    <property type="entry name" value="CarboxyPept-like_regulatory"/>
</dbReference>
<keyword evidence="6" id="KW-0675">Receptor</keyword>
<dbReference type="SUPFAM" id="SSF56935">
    <property type="entry name" value="Porins"/>
    <property type="match status" value="1"/>
</dbReference>
<evidence type="ECO:0000256" key="1">
    <source>
        <dbReference type="ARBA" id="ARBA00004442"/>
    </source>
</evidence>
<feature type="domain" description="Outer membrane protein beta-barrel" evidence="5">
    <location>
        <begin position="387"/>
        <end position="791"/>
    </location>
</feature>
<feature type="signal peptide" evidence="4">
    <location>
        <begin position="1"/>
        <end position="22"/>
    </location>
</feature>
<evidence type="ECO:0000313" key="7">
    <source>
        <dbReference type="Proteomes" id="UP000263900"/>
    </source>
</evidence>
<dbReference type="EMBL" id="CP032157">
    <property type="protein sequence ID" value="AXY74908.1"/>
    <property type="molecule type" value="Genomic_DNA"/>
</dbReference>
<evidence type="ECO:0000256" key="2">
    <source>
        <dbReference type="ARBA" id="ARBA00023136"/>
    </source>
</evidence>
<dbReference type="Pfam" id="PF13620">
    <property type="entry name" value="CarboxypepD_reg"/>
    <property type="match status" value="1"/>
</dbReference>
<keyword evidence="7" id="KW-1185">Reference proteome</keyword>
<dbReference type="Gene3D" id="2.40.170.20">
    <property type="entry name" value="TonB-dependent receptor, beta-barrel domain"/>
    <property type="match status" value="1"/>
</dbReference>
<accession>A0A3B7ML41</accession>
<protein>
    <submittedName>
        <fullName evidence="6">TonB-dependent receptor</fullName>
    </submittedName>
</protein>
<name>A0A3B7ML41_9BACT</name>
<dbReference type="Gene3D" id="2.60.40.1120">
    <property type="entry name" value="Carboxypeptidase-like, regulatory domain"/>
    <property type="match status" value="1"/>
</dbReference>
<dbReference type="InterPro" id="IPR041700">
    <property type="entry name" value="OMP_b-brl_3"/>
</dbReference>
<organism evidence="6 7">
    <name type="scientific">Paraflavitalea soli</name>
    <dbReference type="NCBI Taxonomy" id="2315862"/>
    <lineage>
        <taxon>Bacteria</taxon>
        <taxon>Pseudomonadati</taxon>
        <taxon>Bacteroidota</taxon>
        <taxon>Chitinophagia</taxon>
        <taxon>Chitinophagales</taxon>
        <taxon>Chitinophagaceae</taxon>
        <taxon>Paraflavitalea</taxon>
    </lineage>
</organism>
<dbReference type="Proteomes" id="UP000263900">
    <property type="component" value="Chromosome"/>
</dbReference>
<dbReference type="InterPro" id="IPR037066">
    <property type="entry name" value="Plug_dom_sf"/>
</dbReference>
<comment type="subcellular location">
    <subcellularLocation>
        <location evidence="1">Cell outer membrane</location>
    </subcellularLocation>
</comment>
<dbReference type="SUPFAM" id="SSF49464">
    <property type="entry name" value="Carboxypeptidase regulatory domain-like"/>
    <property type="match status" value="1"/>
</dbReference>
<sequence length="819" mass="92694">MTLLYRSFLLIFFIIMAFSLQAQENGAASAPGIITGNILDEKQKAVGDATVELQFLADTLTKKTTISDKNGNFTLSNIAFGWYRLRVTYVGLQPLIIDSLHFRTERFDFNMNDLLMKQGGKDQLDEVVIYAEKPLIQSKDGNITFNAGESALSAGATASELLKSVPLVANDPDGKVVVRGKEPKILIDDKPVDLNAQQLQDFLESMPGSMIERIEVMTNPPPQYANEQGGVINIITRKGKVGASARVTVTAGTNGERNVSGNLNYRKKGLAINLNLNAGANRVNGYGYSNRENIYKDSSNYFNSTNSYRNRNTRPGARLSIDYDIDRYNIVNVLLLFNHNDFRNRSENEYTNLNRNEEIYKLSNRYVETEGQNVNPAMNLTYTHRGKKPGETLRLIAGANYSYNQNDRTFFQQFLKPDRSPTGIDSTQQQLNDSWNHGYSLRINYDKLLDNKTTSISAGVATVTDVSHVVLNTQYMKKPENEYVKSDLLSNDFGFNQAVHSGRLSMKQVITEQMSVTAGITAEVTDIQFDLKDKSQVKNDYTTWLPFANFNKRWEEVLNLSIAYRKTIRRPGIAQLNPSIDYGDPNNLRYGNPELAPTTAHNFDLVLGRNGDNYYTNLGVGYNIVQSIFSQIRNLQPDGKTETTWQNIDDRHEYEVSTWSGYTVSKQFRMNFSASYTYNKYSLYDKTKNKYRDGGTFTTSFNTNYSPKDVWNFNGNFTLNRFANPQGTVRSNIRMNLALQHKMFNKRLVLTLNAIDPIFQQKYTSYTFGPNYNIESFSNARTRSYRLTVSYAFTNLAGGNKKKPLPGKATQAVQKKKGI</sequence>
<keyword evidence="2" id="KW-0472">Membrane</keyword>
<dbReference type="Pfam" id="PF14905">
    <property type="entry name" value="OMP_b-brl_3"/>
    <property type="match status" value="1"/>
</dbReference>
<dbReference type="KEGG" id="pseg:D3H65_13325"/>
<keyword evidence="4" id="KW-0732">Signal</keyword>
<evidence type="ECO:0000256" key="4">
    <source>
        <dbReference type="SAM" id="SignalP"/>
    </source>
</evidence>
<dbReference type="OrthoDB" id="905812at2"/>
<feature type="chain" id="PRO_5017732299" evidence="4">
    <location>
        <begin position="23"/>
        <end position="819"/>
    </location>
</feature>
<keyword evidence="3" id="KW-0998">Cell outer membrane</keyword>
<dbReference type="GO" id="GO:0009279">
    <property type="term" value="C:cell outer membrane"/>
    <property type="evidence" value="ECO:0007669"/>
    <property type="project" value="UniProtKB-SubCell"/>
</dbReference>
<evidence type="ECO:0000256" key="3">
    <source>
        <dbReference type="ARBA" id="ARBA00023237"/>
    </source>
</evidence>
<evidence type="ECO:0000259" key="5">
    <source>
        <dbReference type="Pfam" id="PF14905"/>
    </source>
</evidence>
<evidence type="ECO:0000313" key="6">
    <source>
        <dbReference type="EMBL" id="AXY74908.1"/>
    </source>
</evidence>
<dbReference type="Gene3D" id="2.170.130.10">
    <property type="entry name" value="TonB-dependent receptor, plug domain"/>
    <property type="match status" value="1"/>
</dbReference>
<dbReference type="PANTHER" id="PTHR40980">
    <property type="entry name" value="PLUG DOMAIN-CONTAINING PROTEIN"/>
    <property type="match status" value="1"/>
</dbReference>
<dbReference type="InterPro" id="IPR036942">
    <property type="entry name" value="Beta-barrel_TonB_sf"/>
</dbReference>